<protein>
    <submittedName>
        <fullName evidence="1">Uncharacterized protein</fullName>
    </submittedName>
</protein>
<dbReference type="KEGG" id="fgl:EM308_13320"/>
<gene>
    <name evidence="1" type="ORF">EM308_13320</name>
</gene>
<evidence type="ECO:0000313" key="2">
    <source>
        <dbReference type="Proteomes" id="UP000175968"/>
    </source>
</evidence>
<proteinExistence type="predicted"/>
<dbReference type="EMBL" id="CP017479">
    <property type="protein sequence ID" value="AOW10402.1"/>
    <property type="molecule type" value="Genomic_DNA"/>
</dbReference>
<dbReference type="AlphaFoldDB" id="A0AAC9I6B3"/>
<organism evidence="1 2">
    <name type="scientific">Flavobacterium gilvum</name>
    <dbReference type="NCBI Taxonomy" id="1492737"/>
    <lineage>
        <taxon>Bacteria</taxon>
        <taxon>Pseudomonadati</taxon>
        <taxon>Bacteroidota</taxon>
        <taxon>Flavobacteriia</taxon>
        <taxon>Flavobacteriales</taxon>
        <taxon>Flavobacteriaceae</taxon>
        <taxon>Flavobacterium</taxon>
    </lineage>
</organism>
<accession>A0AAC9I6B3</accession>
<reference evidence="1 2" key="1">
    <citation type="submission" date="2016-10" db="EMBL/GenBank/DDBJ databases">
        <title>Flavobacterium gilvum sp. nov., isolated from stream water.</title>
        <authorList>
            <person name="Shin S.-K."/>
            <person name="Cho Y.-J."/>
            <person name="Yi H."/>
        </authorList>
    </citation>
    <scope>NUCLEOTIDE SEQUENCE [LARGE SCALE GENOMIC DNA]</scope>
    <source>
        <strain evidence="1 2">EM1308</strain>
    </source>
</reference>
<keyword evidence="2" id="KW-1185">Reference proteome</keyword>
<sequence>MIFHTSFKVLNKKNLASTSVLFLQKKYHYTILYSIKKKQYCKVTVEKKQKKACKILFHFTGDFRFN</sequence>
<name>A0AAC9I6B3_9FLAO</name>
<dbReference type="Proteomes" id="UP000175968">
    <property type="component" value="Chromosome"/>
</dbReference>
<evidence type="ECO:0000313" key="1">
    <source>
        <dbReference type="EMBL" id="AOW10402.1"/>
    </source>
</evidence>